<dbReference type="EMBL" id="CAJVQA010009537">
    <property type="protein sequence ID" value="CAG8686086.1"/>
    <property type="molecule type" value="Genomic_DNA"/>
</dbReference>
<keyword evidence="2" id="KW-1185">Reference proteome</keyword>
<organism evidence="1 2">
    <name type="scientific">Cetraspora pellucida</name>
    <dbReference type="NCBI Taxonomy" id="1433469"/>
    <lineage>
        <taxon>Eukaryota</taxon>
        <taxon>Fungi</taxon>
        <taxon>Fungi incertae sedis</taxon>
        <taxon>Mucoromycota</taxon>
        <taxon>Glomeromycotina</taxon>
        <taxon>Glomeromycetes</taxon>
        <taxon>Diversisporales</taxon>
        <taxon>Gigasporaceae</taxon>
        <taxon>Cetraspora</taxon>
    </lineage>
</organism>
<dbReference type="AlphaFoldDB" id="A0A9N9ENA7"/>
<protein>
    <submittedName>
        <fullName evidence="1">10146_t:CDS:1</fullName>
    </submittedName>
</protein>
<proteinExistence type="predicted"/>
<sequence length="40" mass="4682">MLQYDLSKCAICEICLYWQLHLHSNRYSTMNNQKGSSAQC</sequence>
<accession>A0A9N9ENA7</accession>
<gene>
    <name evidence="1" type="ORF">CPELLU_LOCUS11074</name>
</gene>
<comment type="caution">
    <text evidence="1">The sequence shown here is derived from an EMBL/GenBank/DDBJ whole genome shotgun (WGS) entry which is preliminary data.</text>
</comment>
<name>A0A9N9ENA7_9GLOM</name>
<reference evidence="1" key="1">
    <citation type="submission" date="2021-06" db="EMBL/GenBank/DDBJ databases">
        <authorList>
            <person name="Kallberg Y."/>
            <person name="Tangrot J."/>
            <person name="Rosling A."/>
        </authorList>
    </citation>
    <scope>NUCLEOTIDE SEQUENCE</scope>
    <source>
        <strain evidence="1">FL966</strain>
    </source>
</reference>
<dbReference type="Proteomes" id="UP000789759">
    <property type="component" value="Unassembled WGS sequence"/>
</dbReference>
<evidence type="ECO:0000313" key="2">
    <source>
        <dbReference type="Proteomes" id="UP000789759"/>
    </source>
</evidence>
<evidence type="ECO:0000313" key="1">
    <source>
        <dbReference type="EMBL" id="CAG8686086.1"/>
    </source>
</evidence>